<name>A0ACC2R2V8_9NEOP</name>
<keyword evidence="2" id="KW-1185">Reference proteome</keyword>
<accession>A0ACC2R2V8</accession>
<evidence type="ECO:0000313" key="1">
    <source>
        <dbReference type="EMBL" id="KAJ8729780.1"/>
    </source>
</evidence>
<reference evidence="1" key="1">
    <citation type="submission" date="2023-03" db="EMBL/GenBank/DDBJ databases">
        <title>Chromosome-level genomes of two armyworms, Mythimna separata and Mythimna loreyi, provide insights into the biosynthesis and reception of sex pheromones.</title>
        <authorList>
            <person name="Zhao H."/>
        </authorList>
    </citation>
    <scope>NUCLEOTIDE SEQUENCE</scope>
    <source>
        <strain evidence="1">BeijingLab</strain>
    </source>
</reference>
<dbReference type="Proteomes" id="UP001231649">
    <property type="component" value="Chromosome 10"/>
</dbReference>
<protein>
    <submittedName>
        <fullName evidence="1">Uncharacterized protein</fullName>
    </submittedName>
</protein>
<sequence length="95" mass="9963">MVSESASVGAGVHYVQPAAAGALVAWPAGGYSARVWWLAAASCARGEAALQHAGAAVCCVLPRAEPAELLVLAGDELYVWRSRATLQWDPRDEND</sequence>
<gene>
    <name evidence="1" type="ORF">PYW08_001361</name>
</gene>
<dbReference type="EMBL" id="CM056786">
    <property type="protein sequence ID" value="KAJ8729780.1"/>
    <property type="molecule type" value="Genomic_DNA"/>
</dbReference>
<comment type="caution">
    <text evidence="1">The sequence shown here is derived from an EMBL/GenBank/DDBJ whole genome shotgun (WGS) entry which is preliminary data.</text>
</comment>
<evidence type="ECO:0000313" key="2">
    <source>
        <dbReference type="Proteomes" id="UP001231649"/>
    </source>
</evidence>
<proteinExistence type="predicted"/>
<organism evidence="1 2">
    <name type="scientific">Mythimna loreyi</name>
    <dbReference type="NCBI Taxonomy" id="667449"/>
    <lineage>
        <taxon>Eukaryota</taxon>
        <taxon>Metazoa</taxon>
        <taxon>Ecdysozoa</taxon>
        <taxon>Arthropoda</taxon>
        <taxon>Hexapoda</taxon>
        <taxon>Insecta</taxon>
        <taxon>Pterygota</taxon>
        <taxon>Neoptera</taxon>
        <taxon>Endopterygota</taxon>
        <taxon>Lepidoptera</taxon>
        <taxon>Glossata</taxon>
        <taxon>Ditrysia</taxon>
        <taxon>Noctuoidea</taxon>
        <taxon>Noctuidae</taxon>
        <taxon>Noctuinae</taxon>
        <taxon>Hadenini</taxon>
        <taxon>Mythimna</taxon>
    </lineage>
</organism>